<keyword evidence="3 7" id="KW-0812">Transmembrane</keyword>
<feature type="domain" description="MacB-like periplasmic core" evidence="9">
    <location>
        <begin position="22"/>
        <end position="244"/>
    </location>
</feature>
<name>A0ABR7DBM2_9CLOT</name>
<reference evidence="10 11" key="1">
    <citation type="submission" date="2020-08" db="EMBL/GenBank/DDBJ databases">
        <title>Genome public.</title>
        <authorList>
            <person name="Liu C."/>
            <person name="Sun Q."/>
        </authorList>
    </citation>
    <scope>NUCLEOTIDE SEQUENCE [LARGE SCALE GENOMIC DNA]</scope>
    <source>
        <strain evidence="10 11">NSJ-6</strain>
    </source>
</reference>
<dbReference type="EMBL" id="JACOOO010000015">
    <property type="protein sequence ID" value="MBC5628802.1"/>
    <property type="molecule type" value="Genomic_DNA"/>
</dbReference>
<feature type="domain" description="ABC3 transporter permease C-terminal" evidence="8">
    <location>
        <begin position="282"/>
        <end position="392"/>
    </location>
</feature>
<protein>
    <submittedName>
        <fullName evidence="10">ABC transporter permease</fullName>
    </submittedName>
</protein>
<evidence type="ECO:0000256" key="7">
    <source>
        <dbReference type="SAM" id="Phobius"/>
    </source>
</evidence>
<dbReference type="InterPro" id="IPR003838">
    <property type="entry name" value="ABC3_permease_C"/>
</dbReference>
<comment type="subcellular location">
    <subcellularLocation>
        <location evidence="1">Cell membrane</location>
        <topology evidence="1">Multi-pass membrane protein</topology>
    </subcellularLocation>
</comment>
<dbReference type="InterPro" id="IPR025857">
    <property type="entry name" value="MacB_PCD"/>
</dbReference>
<feature type="transmembrane region" description="Helical" evidence="7">
    <location>
        <begin position="368"/>
        <end position="387"/>
    </location>
</feature>
<dbReference type="Pfam" id="PF12704">
    <property type="entry name" value="MacB_PCD"/>
    <property type="match status" value="1"/>
</dbReference>
<evidence type="ECO:0000313" key="10">
    <source>
        <dbReference type="EMBL" id="MBC5628802.1"/>
    </source>
</evidence>
<accession>A0ABR7DBM2</accession>
<organism evidence="10 11">
    <name type="scientific">Clostridium hominis</name>
    <dbReference type="NCBI Taxonomy" id="2763036"/>
    <lineage>
        <taxon>Bacteria</taxon>
        <taxon>Bacillati</taxon>
        <taxon>Bacillota</taxon>
        <taxon>Clostridia</taxon>
        <taxon>Eubacteriales</taxon>
        <taxon>Clostridiaceae</taxon>
        <taxon>Clostridium</taxon>
    </lineage>
</organism>
<evidence type="ECO:0000259" key="9">
    <source>
        <dbReference type="Pfam" id="PF12704"/>
    </source>
</evidence>
<keyword evidence="11" id="KW-1185">Reference proteome</keyword>
<dbReference type="InterPro" id="IPR050250">
    <property type="entry name" value="Macrolide_Exporter_MacB"/>
</dbReference>
<evidence type="ECO:0000313" key="11">
    <source>
        <dbReference type="Proteomes" id="UP000596929"/>
    </source>
</evidence>
<evidence type="ECO:0000256" key="5">
    <source>
        <dbReference type="ARBA" id="ARBA00023136"/>
    </source>
</evidence>
<dbReference type="RefSeq" id="WP_186859755.1">
    <property type="nucleotide sequence ID" value="NZ_JACOOO010000015.1"/>
</dbReference>
<gene>
    <name evidence="10" type="ORF">H8S20_07860</name>
</gene>
<evidence type="ECO:0000256" key="4">
    <source>
        <dbReference type="ARBA" id="ARBA00022989"/>
    </source>
</evidence>
<keyword evidence="2" id="KW-1003">Cell membrane</keyword>
<evidence type="ECO:0000256" key="1">
    <source>
        <dbReference type="ARBA" id="ARBA00004651"/>
    </source>
</evidence>
<evidence type="ECO:0000256" key="2">
    <source>
        <dbReference type="ARBA" id="ARBA00022475"/>
    </source>
</evidence>
<feature type="transmembrane region" description="Helical" evidence="7">
    <location>
        <begin position="323"/>
        <end position="348"/>
    </location>
</feature>
<keyword evidence="4 7" id="KW-1133">Transmembrane helix</keyword>
<feature type="transmembrane region" description="Helical" evidence="7">
    <location>
        <begin position="278"/>
        <end position="303"/>
    </location>
</feature>
<feature type="transmembrane region" description="Helical" evidence="7">
    <location>
        <begin position="21"/>
        <end position="42"/>
    </location>
</feature>
<evidence type="ECO:0000256" key="6">
    <source>
        <dbReference type="ARBA" id="ARBA00038076"/>
    </source>
</evidence>
<keyword evidence="5 7" id="KW-0472">Membrane</keyword>
<comment type="similarity">
    <text evidence="6">Belongs to the ABC-4 integral membrane protein family.</text>
</comment>
<dbReference type="PANTHER" id="PTHR30572:SF4">
    <property type="entry name" value="ABC TRANSPORTER PERMEASE YTRF"/>
    <property type="match status" value="1"/>
</dbReference>
<dbReference type="Pfam" id="PF02687">
    <property type="entry name" value="FtsX"/>
    <property type="match status" value="1"/>
</dbReference>
<sequence length="401" mass="43903">MKSIELLRMVWINMMQNKFKVILTSLGIIVGTMTIVLVIAIGQGAEQQAAAQFSGLSADTIYVNLNYAAMGGEFDFTKIERLTEENLNQIKEESTALSDIYLRAETTKEVGIGRQKEYLSIVGVTEGYADVSNLLFSMGSDFSIDDLEEGTNVAVIGNGIVEKYFTSEADALGQKIKIGEDRYEIIGVLQRNEDGLQGMNHDNSIYIPYTTVKENKILDDMVIPQIVGKAKKLNMVKLAMKEIESTLDYYLNDSDLYIVEDAGSRIDAATQSARTMKLLLVSVATIVLIVGGIGIMNVLFVTIKERTKEIGVLKALGSTSKDIMLQFLLESVSIGVFGGAVGIILSLGAMNFMVYTDLPIAQSIEGKVIAFIFAVLTSTVFGFYPAYKASQLRPVEALSYE</sequence>
<dbReference type="Proteomes" id="UP000596929">
    <property type="component" value="Unassembled WGS sequence"/>
</dbReference>
<evidence type="ECO:0000256" key="3">
    <source>
        <dbReference type="ARBA" id="ARBA00022692"/>
    </source>
</evidence>
<evidence type="ECO:0000259" key="8">
    <source>
        <dbReference type="Pfam" id="PF02687"/>
    </source>
</evidence>
<dbReference type="PANTHER" id="PTHR30572">
    <property type="entry name" value="MEMBRANE COMPONENT OF TRANSPORTER-RELATED"/>
    <property type="match status" value="1"/>
</dbReference>
<proteinExistence type="inferred from homology"/>
<comment type="caution">
    <text evidence="10">The sequence shown here is derived from an EMBL/GenBank/DDBJ whole genome shotgun (WGS) entry which is preliminary data.</text>
</comment>